<dbReference type="SMART" id="SM00220">
    <property type="entry name" value="S_TKc"/>
    <property type="match status" value="1"/>
</dbReference>
<feature type="domain" description="Protein kinase" evidence="8">
    <location>
        <begin position="1"/>
        <end position="282"/>
    </location>
</feature>
<organism evidence="9 10">
    <name type="scientific">Nonomuraea purpurea</name>
    <dbReference type="NCBI Taxonomy" id="1849276"/>
    <lineage>
        <taxon>Bacteria</taxon>
        <taxon>Bacillati</taxon>
        <taxon>Actinomycetota</taxon>
        <taxon>Actinomycetes</taxon>
        <taxon>Streptosporangiales</taxon>
        <taxon>Streptosporangiaceae</taxon>
        <taxon>Nonomuraea</taxon>
    </lineage>
</organism>
<dbReference type="Pfam" id="PF00069">
    <property type="entry name" value="Pkinase"/>
    <property type="match status" value="1"/>
</dbReference>
<feature type="compositionally biased region" description="Basic and acidic residues" evidence="7">
    <location>
        <begin position="1"/>
        <end position="13"/>
    </location>
</feature>
<evidence type="ECO:0000256" key="2">
    <source>
        <dbReference type="ARBA" id="ARBA00022527"/>
    </source>
</evidence>
<dbReference type="SUPFAM" id="SSF56112">
    <property type="entry name" value="Protein kinase-like (PK-like)"/>
    <property type="match status" value="1"/>
</dbReference>
<dbReference type="EC" id="2.7.11.1" evidence="1"/>
<dbReference type="Gene3D" id="3.30.200.20">
    <property type="entry name" value="Phosphorylase Kinase, domain 1"/>
    <property type="match status" value="1"/>
</dbReference>
<dbReference type="PROSITE" id="PS00108">
    <property type="entry name" value="PROTEIN_KINASE_ST"/>
    <property type="match status" value="1"/>
</dbReference>
<evidence type="ECO:0000313" key="9">
    <source>
        <dbReference type="EMBL" id="MFC4008477.1"/>
    </source>
</evidence>
<dbReference type="CDD" id="cd14014">
    <property type="entry name" value="STKc_PknB_like"/>
    <property type="match status" value="1"/>
</dbReference>
<dbReference type="Proteomes" id="UP001595851">
    <property type="component" value="Unassembled WGS sequence"/>
</dbReference>
<dbReference type="GO" id="GO:0004674">
    <property type="term" value="F:protein serine/threonine kinase activity"/>
    <property type="evidence" value="ECO:0007669"/>
    <property type="project" value="UniProtKB-EC"/>
</dbReference>
<sequence length="458" mass="48616">MGLDGDAGKRDGLDGSEGGEPEQGLGGRFRIEDGEIVPEGRGEVLFSYDEELGRPVVLKRTHSAEARALAKIVHRHIITVYDVLTVDDGPRAGTWLVMERAPHGSLSGRTFSHREAAGIGAQIADALTALHRKGLVHCDVKPANIVMDAEGTAKLTDFDAARRLGGTETISPDSPISYTPDYAAPEVVGGNPGTASDVFSLGATIYALIAGNSPRPWAHGDETADEADEHDPDGNRRIVGWEVHHGVIEMAADIGPLRPVLTAMLHAEPGKRPTAAEAHAALRDIVDPPGLWRKARDTARRRWKVVTAVAATLALAASGTAWLADRDDRPATLTASTAPTSVASPAASGSPDGRGATEAKIVASKGPSTTFGRSCRKNCAFVEFRATGLKPGKKYVFKPYTSNWGEFNSGASFTPDENGEQHTDNRFPCNAVGQQVWIVAEGPDGERIVSNKFTWTAG</sequence>
<keyword evidence="3 9" id="KW-0808">Transferase</keyword>
<feature type="compositionally biased region" description="Low complexity" evidence="7">
    <location>
        <begin position="332"/>
        <end position="351"/>
    </location>
</feature>
<dbReference type="PANTHER" id="PTHR43289">
    <property type="entry name" value="MITOGEN-ACTIVATED PROTEIN KINASE KINASE KINASE 20-RELATED"/>
    <property type="match status" value="1"/>
</dbReference>
<keyword evidence="4" id="KW-0547">Nucleotide-binding</keyword>
<keyword evidence="6" id="KW-0067">ATP-binding</keyword>
<feature type="region of interest" description="Disordered" evidence="7">
    <location>
        <begin position="1"/>
        <end position="32"/>
    </location>
</feature>
<dbReference type="PANTHER" id="PTHR43289:SF6">
    <property type="entry name" value="SERINE_THREONINE-PROTEIN KINASE NEKL-3"/>
    <property type="match status" value="1"/>
</dbReference>
<dbReference type="PROSITE" id="PS50011">
    <property type="entry name" value="PROTEIN_KINASE_DOM"/>
    <property type="match status" value="1"/>
</dbReference>
<evidence type="ECO:0000259" key="8">
    <source>
        <dbReference type="PROSITE" id="PS50011"/>
    </source>
</evidence>
<dbReference type="RefSeq" id="WP_379528538.1">
    <property type="nucleotide sequence ID" value="NZ_JBHSBI010000006.1"/>
</dbReference>
<keyword evidence="10" id="KW-1185">Reference proteome</keyword>
<keyword evidence="2" id="KW-0723">Serine/threonine-protein kinase</keyword>
<dbReference type="InterPro" id="IPR008271">
    <property type="entry name" value="Ser/Thr_kinase_AS"/>
</dbReference>
<evidence type="ECO:0000256" key="6">
    <source>
        <dbReference type="ARBA" id="ARBA00022840"/>
    </source>
</evidence>
<evidence type="ECO:0000256" key="7">
    <source>
        <dbReference type="SAM" id="MobiDB-lite"/>
    </source>
</evidence>
<dbReference type="InterPro" id="IPR011009">
    <property type="entry name" value="Kinase-like_dom_sf"/>
</dbReference>
<gene>
    <name evidence="9" type="ORF">ACFOY2_14700</name>
</gene>
<reference evidence="10" key="1">
    <citation type="journal article" date="2019" name="Int. J. Syst. Evol. Microbiol.">
        <title>The Global Catalogue of Microorganisms (GCM) 10K type strain sequencing project: providing services to taxonomists for standard genome sequencing and annotation.</title>
        <authorList>
            <consortium name="The Broad Institute Genomics Platform"/>
            <consortium name="The Broad Institute Genome Sequencing Center for Infectious Disease"/>
            <person name="Wu L."/>
            <person name="Ma J."/>
        </authorList>
    </citation>
    <scope>NUCLEOTIDE SEQUENCE [LARGE SCALE GENOMIC DNA]</scope>
    <source>
        <strain evidence="10">TBRC 1276</strain>
    </source>
</reference>
<proteinExistence type="predicted"/>
<dbReference type="InterPro" id="IPR000719">
    <property type="entry name" value="Prot_kinase_dom"/>
</dbReference>
<accession>A0ABV8G384</accession>
<evidence type="ECO:0000313" key="10">
    <source>
        <dbReference type="Proteomes" id="UP001595851"/>
    </source>
</evidence>
<evidence type="ECO:0000256" key="4">
    <source>
        <dbReference type="ARBA" id="ARBA00022741"/>
    </source>
</evidence>
<keyword evidence="5 9" id="KW-0418">Kinase</keyword>
<dbReference type="Gene3D" id="1.10.510.10">
    <property type="entry name" value="Transferase(Phosphotransferase) domain 1"/>
    <property type="match status" value="1"/>
</dbReference>
<name>A0ABV8G384_9ACTN</name>
<evidence type="ECO:0000256" key="3">
    <source>
        <dbReference type="ARBA" id="ARBA00022679"/>
    </source>
</evidence>
<dbReference type="EMBL" id="JBHSBI010000006">
    <property type="protein sequence ID" value="MFC4008477.1"/>
    <property type="molecule type" value="Genomic_DNA"/>
</dbReference>
<evidence type="ECO:0000256" key="5">
    <source>
        <dbReference type="ARBA" id="ARBA00022777"/>
    </source>
</evidence>
<comment type="caution">
    <text evidence="9">The sequence shown here is derived from an EMBL/GenBank/DDBJ whole genome shotgun (WGS) entry which is preliminary data.</text>
</comment>
<protein>
    <recommendedName>
        <fullName evidence="1">non-specific serine/threonine protein kinase</fullName>
        <ecNumber evidence="1">2.7.11.1</ecNumber>
    </recommendedName>
</protein>
<evidence type="ECO:0000256" key="1">
    <source>
        <dbReference type="ARBA" id="ARBA00012513"/>
    </source>
</evidence>
<feature type="region of interest" description="Disordered" evidence="7">
    <location>
        <begin position="332"/>
        <end position="357"/>
    </location>
</feature>